<comment type="caution">
    <text evidence="2">The sequence shown here is derived from an EMBL/GenBank/DDBJ whole genome shotgun (WGS) entry which is preliminary data.</text>
</comment>
<feature type="transmembrane region" description="Helical" evidence="1">
    <location>
        <begin position="109"/>
        <end position="128"/>
    </location>
</feature>
<proteinExistence type="predicted"/>
<reference evidence="2 3" key="1">
    <citation type="submission" date="2024-03" db="EMBL/GenBank/DDBJ databases">
        <title>Human intestinal bacterial collection.</title>
        <authorList>
            <person name="Pauvert C."/>
            <person name="Hitch T.C.A."/>
            <person name="Clavel T."/>
        </authorList>
    </citation>
    <scope>NUCLEOTIDE SEQUENCE [LARGE SCALE GENOMIC DNA]</scope>
    <source>
        <strain evidence="2 3">CLA-JM-H11</strain>
    </source>
</reference>
<dbReference type="Proteomes" id="UP001477672">
    <property type="component" value="Unassembled WGS sequence"/>
</dbReference>
<keyword evidence="3" id="KW-1185">Reference proteome</keyword>
<name>A0ABV1GIS2_9FIRM</name>
<gene>
    <name evidence="2" type="ORF">WMO24_15130</name>
</gene>
<accession>A0ABV1GIS2</accession>
<evidence type="ECO:0000313" key="2">
    <source>
        <dbReference type="EMBL" id="MEQ2521749.1"/>
    </source>
</evidence>
<evidence type="ECO:0008006" key="4">
    <source>
        <dbReference type="Google" id="ProtNLM"/>
    </source>
</evidence>
<dbReference type="RefSeq" id="WP_349217222.1">
    <property type="nucleotide sequence ID" value="NZ_JBBMFA010000114.1"/>
</dbReference>
<keyword evidence="1" id="KW-0812">Transmembrane</keyword>
<keyword evidence="1" id="KW-0472">Membrane</keyword>
<evidence type="ECO:0000256" key="1">
    <source>
        <dbReference type="SAM" id="Phobius"/>
    </source>
</evidence>
<sequence length="143" mass="15967">MKVQAKTLLLLAGLVWTAAGGNILRIGLETYGPYVNWTNGLISLAVFAVFWIFVFSRLVKKHTARITGYEDRQYFWRFFDGRSFAIMAGMMTGGIVLRTARLAPDRCIAVFYTGLGAALLGAGLAFGIRFVQKIRFCREGEML</sequence>
<organism evidence="2 3">
    <name type="scientific">Ruthenibacterium intestinale</name>
    <dbReference type="NCBI Taxonomy" id="3133163"/>
    <lineage>
        <taxon>Bacteria</taxon>
        <taxon>Bacillati</taxon>
        <taxon>Bacillota</taxon>
        <taxon>Clostridia</taxon>
        <taxon>Eubacteriales</taxon>
        <taxon>Oscillospiraceae</taxon>
        <taxon>Ruthenibacterium</taxon>
    </lineage>
</organism>
<feature type="transmembrane region" description="Helical" evidence="1">
    <location>
        <begin position="79"/>
        <end position="97"/>
    </location>
</feature>
<dbReference type="EMBL" id="JBBMFA010000114">
    <property type="protein sequence ID" value="MEQ2521749.1"/>
    <property type="molecule type" value="Genomic_DNA"/>
</dbReference>
<feature type="transmembrane region" description="Helical" evidence="1">
    <location>
        <begin position="37"/>
        <end position="59"/>
    </location>
</feature>
<keyword evidence="1" id="KW-1133">Transmembrane helix</keyword>
<protein>
    <recommendedName>
        <fullName evidence="4">Transmembrane protein</fullName>
    </recommendedName>
</protein>
<evidence type="ECO:0000313" key="3">
    <source>
        <dbReference type="Proteomes" id="UP001477672"/>
    </source>
</evidence>